<organism evidence="2 4">
    <name type="scientific">Rotaria magnacalcarata</name>
    <dbReference type="NCBI Taxonomy" id="392030"/>
    <lineage>
        <taxon>Eukaryota</taxon>
        <taxon>Metazoa</taxon>
        <taxon>Spiralia</taxon>
        <taxon>Gnathifera</taxon>
        <taxon>Rotifera</taxon>
        <taxon>Eurotatoria</taxon>
        <taxon>Bdelloidea</taxon>
        <taxon>Philodinida</taxon>
        <taxon>Philodinidae</taxon>
        <taxon>Rotaria</taxon>
    </lineage>
</organism>
<dbReference type="EMBL" id="CAJOBF010000209">
    <property type="protein sequence ID" value="CAF3773763.1"/>
    <property type="molecule type" value="Genomic_DNA"/>
</dbReference>
<evidence type="ECO:0000313" key="4">
    <source>
        <dbReference type="Proteomes" id="UP000663887"/>
    </source>
</evidence>
<protein>
    <submittedName>
        <fullName evidence="2">Uncharacterized protein</fullName>
    </submittedName>
</protein>
<feature type="transmembrane region" description="Helical" evidence="1">
    <location>
        <begin position="72"/>
        <end position="98"/>
    </location>
</feature>
<name>A0A816NWW4_9BILA</name>
<gene>
    <name evidence="3" type="ORF">UXM345_LOCUS3282</name>
    <name evidence="2" type="ORF">XDN619_LOCUS6730</name>
</gene>
<sequence>MENIRLILILLHVLITIFIICNLYFYLSCVENSSKYIKQSSLIITCISDIFRISLYHSSCVIAILSSRRYGAGMICGTGILLIGELLQITTMAIQQIIEKHDIGIGQLLFYFINLCVILAAMILTFRLAKKIFKHQKDLMQVELLATSVSETSMSGEGEFSIV</sequence>
<dbReference type="EMBL" id="CAJNRG010001929">
    <property type="protein sequence ID" value="CAF2041243.1"/>
    <property type="molecule type" value="Genomic_DNA"/>
</dbReference>
<dbReference type="Proteomes" id="UP000663842">
    <property type="component" value="Unassembled WGS sequence"/>
</dbReference>
<accession>A0A816NWW4</accession>
<comment type="caution">
    <text evidence="2">The sequence shown here is derived from an EMBL/GenBank/DDBJ whole genome shotgun (WGS) entry which is preliminary data.</text>
</comment>
<evidence type="ECO:0000313" key="2">
    <source>
        <dbReference type="EMBL" id="CAF2041243.1"/>
    </source>
</evidence>
<evidence type="ECO:0000313" key="3">
    <source>
        <dbReference type="EMBL" id="CAF3773763.1"/>
    </source>
</evidence>
<evidence type="ECO:0000256" key="1">
    <source>
        <dbReference type="SAM" id="Phobius"/>
    </source>
</evidence>
<dbReference type="AlphaFoldDB" id="A0A816NWW4"/>
<proteinExistence type="predicted"/>
<keyword evidence="1" id="KW-0812">Transmembrane</keyword>
<reference evidence="2" key="1">
    <citation type="submission" date="2021-02" db="EMBL/GenBank/DDBJ databases">
        <authorList>
            <person name="Nowell W R."/>
        </authorList>
    </citation>
    <scope>NUCLEOTIDE SEQUENCE</scope>
</reference>
<feature type="transmembrane region" description="Helical" evidence="1">
    <location>
        <begin position="110"/>
        <end position="129"/>
    </location>
</feature>
<dbReference type="Proteomes" id="UP000663887">
    <property type="component" value="Unassembled WGS sequence"/>
</dbReference>
<keyword evidence="1" id="KW-0472">Membrane</keyword>
<keyword evidence="1" id="KW-1133">Transmembrane helix</keyword>
<feature type="transmembrane region" description="Helical" evidence="1">
    <location>
        <begin position="7"/>
        <end position="27"/>
    </location>
</feature>